<dbReference type="NCBIfam" id="TIGR00756">
    <property type="entry name" value="PPR"/>
    <property type="match status" value="1"/>
</dbReference>
<gene>
    <name evidence="2" type="ORF">PSACC_00973</name>
</gene>
<name>A0A2H9TN96_9FUNG</name>
<keyword evidence="3" id="KW-1185">Reference proteome</keyword>
<dbReference type="OrthoDB" id="411857at2759"/>
<dbReference type="Proteomes" id="UP000240830">
    <property type="component" value="Unassembled WGS sequence"/>
</dbReference>
<dbReference type="GO" id="GO:0005739">
    <property type="term" value="C:mitochondrion"/>
    <property type="evidence" value="ECO:0007669"/>
    <property type="project" value="TreeGrafter"/>
</dbReference>
<accession>A0A2H9TN96</accession>
<comment type="caution">
    <text evidence="2">The sequence shown here is derived from an EMBL/GenBank/DDBJ whole genome shotgun (WGS) entry which is preliminary data.</text>
</comment>
<dbReference type="Pfam" id="PF01535">
    <property type="entry name" value="PPR"/>
    <property type="match status" value="2"/>
</dbReference>
<dbReference type="InterPro" id="IPR011990">
    <property type="entry name" value="TPR-like_helical_dom_sf"/>
</dbReference>
<reference evidence="2 3" key="1">
    <citation type="submission" date="2016-10" db="EMBL/GenBank/DDBJ databases">
        <title>The genome of Paramicrosporidium saccamoebae is the missing link in understanding Cryptomycota and Microsporidia evolution.</title>
        <authorList>
            <person name="Quandt C.A."/>
            <person name="Beaudet D."/>
            <person name="Corsaro D."/>
            <person name="Michel R."/>
            <person name="Corradi N."/>
            <person name="James T."/>
        </authorList>
    </citation>
    <scope>NUCLEOTIDE SEQUENCE [LARGE SCALE GENOMIC DNA]</scope>
    <source>
        <strain evidence="2 3">KSL3</strain>
    </source>
</reference>
<dbReference type="Gene3D" id="1.25.40.10">
    <property type="entry name" value="Tetratricopeptide repeat domain"/>
    <property type="match status" value="3"/>
</dbReference>
<dbReference type="STRING" id="1246581.A0A2H9TN96"/>
<protein>
    <recommendedName>
        <fullName evidence="4">Pentacotripeptide-repeat region of PRORP domain-containing protein</fullName>
    </recommendedName>
</protein>
<dbReference type="PROSITE" id="PS51375">
    <property type="entry name" value="PPR"/>
    <property type="match status" value="2"/>
</dbReference>
<dbReference type="EMBL" id="MTSL01000074">
    <property type="protein sequence ID" value="PJF19206.1"/>
    <property type="molecule type" value="Genomic_DNA"/>
</dbReference>
<dbReference type="GO" id="GO:0003729">
    <property type="term" value="F:mRNA binding"/>
    <property type="evidence" value="ECO:0007669"/>
    <property type="project" value="TreeGrafter"/>
</dbReference>
<evidence type="ECO:0000313" key="3">
    <source>
        <dbReference type="Proteomes" id="UP000240830"/>
    </source>
</evidence>
<organism evidence="2 3">
    <name type="scientific">Paramicrosporidium saccamoebae</name>
    <dbReference type="NCBI Taxonomy" id="1246581"/>
    <lineage>
        <taxon>Eukaryota</taxon>
        <taxon>Fungi</taxon>
        <taxon>Fungi incertae sedis</taxon>
        <taxon>Cryptomycota</taxon>
        <taxon>Cryptomycota incertae sedis</taxon>
        <taxon>Paramicrosporidium</taxon>
    </lineage>
</organism>
<proteinExistence type="predicted"/>
<feature type="repeat" description="PPR" evidence="1">
    <location>
        <begin position="218"/>
        <end position="253"/>
    </location>
</feature>
<dbReference type="GO" id="GO:0140053">
    <property type="term" value="P:mitochondrial gene expression"/>
    <property type="evidence" value="ECO:0007669"/>
    <property type="project" value="TreeGrafter"/>
</dbReference>
<sequence length="467" mass="52427">METIRTTFANITRFSREVRTSEIRSAVRPGIRPEFLKLVAEVTRDAAKPSLTLAEGVDKFLSVLQTDASPILPHGTRPNKCTTELLALAHQAAGDCTKALDLVRPISQLGDSGFAVYNLVIKNLFQNKRDTEAWAVFNELCGKCLPSPVVCATMIRHCAKLDQVEKAFALHRKLTAQGMTANPILSSVLIFAASKRKEYFPTAIDIFRKMELLKMPIDIFVYNNLLSACAKAADLNTAMSLWQNVLTTPSLKPNVFTCTNYIWALASVETRNSKISKRDFVYEGSSRDLIQAVDEVRTYMQTAAIPLNSYSLSAMLAVYSNHGAQLEAEELFWEKYKELNLPHDPFSYELMFKLYDNVRNYEGAEKVYRELKERNIKMPYEGWRALARTAALYTLAGSCIILLCLIERERPALVAKFDGLCRKDSKSKPNPFVPWMNRSQSVGSLLKAAYGKDAPEVATKIVPPENK</sequence>
<dbReference type="PANTHER" id="PTHR47938">
    <property type="entry name" value="RESPIRATORY COMPLEX I CHAPERONE (CIA84), PUTATIVE (AFU_ORTHOLOGUE AFUA_2G06020)-RELATED"/>
    <property type="match status" value="1"/>
</dbReference>
<dbReference type="PANTHER" id="PTHR47938:SF35">
    <property type="entry name" value="PENTATRICOPEPTIDE REPEAT-CONTAINING PROTEIN 4, MITOCHONDRIAL-RELATED"/>
    <property type="match status" value="1"/>
</dbReference>
<feature type="repeat" description="PPR" evidence="1">
    <location>
        <begin position="344"/>
        <end position="378"/>
    </location>
</feature>
<dbReference type="AlphaFoldDB" id="A0A2H9TN96"/>
<evidence type="ECO:0000256" key="1">
    <source>
        <dbReference type="PROSITE-ProRule" id="PRU00708"/>
    </source>
</evidence>
<evidence type="ECO:0008006" key="4">
    <source>
        <dbReference type="Google" id="ProtNLM"/>
    </source>
</evidence>
<dbReference type="InterPro" id="IPR002885">
    <property type="entry name" value="PPR_rpt"/>
</dbReference>
<evidence type="ECO:0000313" key="2">
    <source>
        <dbReference type="EMBL" id="PJF19206.1"/>
    </source>
</evidence>